<dbReference type="InterPro" id="IPR007235">
    <property type="entry name" value="Glyco_trans_28_C"/>
</dbReference>
<dbReference type="InterPro" id="IPR009695">
    <property type="entry name" value="Diacylglyc_glucosyltr_N"/>
</dbReference>
<dbReference type="GO" id="GO:0031969">
    <property type="term" value="C:chloroplast membrane"/>
    <property type="evidence" value="ECO:0007669"/>
    <property type="project" value="UniProtKB-SubCell"/>
</dbReference>
<dbReference type="GO" id="GO:0046509">
    <property type="term" value="F:1,2-diacylglycerol 3-beta-galactosyltransferase activity"/>
    <property type="evidence" value="ECO:0007669"/>
    <property type="project" value="UniProtKB-EC"/>
</dbReference>
<dbReference type="Proteomes" id="UP000195557">
    <property type="component" value="Unassembled WGS sequence"/>
</dbReference>
<dbReference type="Gene3D" id="3.40.50.2000">
    <property type="entry name" value="Glycogen Phosphorylase B"/>
    <property type="match status" value="1"/>
</dbReference>
<dbReference type="PANTHER" id="PTHR43025:SF3">
    <property type="entry name" value="MONOGALACTOSYLDIACYLGLYCEROL SYNTHASE 1, CHLOROPLASTIC"/>
    <property type="match status" value="1"/>
</dbReference>
<evidence type="ECO:0000259" key="6">
    <source>
        <dbReference type="Pfam" id="PF04101"/>
    </source>
</evidence>
<evidence type="ECO:0000259" key="7">
    <source>
        <dbReference type="Pfam" id="PF06925"/>
    </source>
</evidence>
<proteinExistence type="inferred from homology"/>
<sequence>ERLTSVSTGEKLRILCLSSDTGGGHRASAQALHDFVTSRLGDEFSFNTVDLWSNHSPWPFCNMPQSYFFLVKHPWLWRLNFRCSEPKFIHNVMFKGYAAIVARTFTQAFTDYLPQLIVSVHPLMQHVPLQVLSNMKAAARQDTSVSFSTVVTDLTRCHTTWFHPKGVDRCFVANDVVARQAREQGLESQQIACHGLPIRPAFRSVGLRSDKSVLRLQLGLDPHASTVMLIGGGEGMGKIAAITEALSRRLSTSDQLIVVCGRNTTLASELARQNWDIQVVVKGFINNMADYMACCDCVITKAGPGTIAEALTCGLPIVLNGCIPCQEEGNIPYVLQNEVGAYSEEPEKIAEVVSQWFGPLKDRLHSMSARARSLGRPEATFDIVRELADMTRKAAMLNC</sequence>
<evidence type="ECO:0000256" key="1">
    <source>
        <dbReference type="ARBA" id="ARBA00006962"/>
    </source>
</evidence>
<keyword evidence="3" id="KW-0328">Glycosyltransferase</keyword>
<dbReference type="Pfam" id="PF04101">
    <property type="entry name" value="Glyco_tran_28_C"/>
    <property type="match status" value="1"/>
</dbReference>
<evidence type="ECO:0000256" key="3">
    <source>
        <dbReference type="ARBA" id="ARBA00022676"/>
    </source>
</evidence>
<comment type="subcellular location">
    <subcellularLocation>
        <location evidence="5">Plastid</location>
        <location evidence="5">Chloroplast membrane</location>
    </subcellularLocation>
</comment>
<keyword evidence="4" id="KW-0808">Transferase</keyword>
<accession>A0A1Y5I4G6</accession>
<protein>
    <recommendedName>
        <fullName evidence="2">monogalactosyldiacylglycerol synthase</fullName>
        <ecNumber evidence="2">2.4.1.46</ecNumber>
    </recommendedName>
</protein>
<dbReference type="GO" id="GO:0009247">
    <property type="term" value="P:glycolipid biosynthetic process"/>
    <property type="evidence" value="ECO:0007669"/>
    <property type="project" value="InterPro"/>
</dbReference>
<dbReference type="SUPFAM" id="SSF53756">
    <property type="entry name" value="UDP-Glycosyltransferase/glycogen phosphorylase"/>
    <property type="match status" value="1"/>
</dbReference>
<feature type="domain" description="Diacylglycerol glucosyltransferase N-terminal" evidence="7">
    <location>
        <begin position="25"/>
        <end position="198"/>
    </location>
</feature>
<dbReference type="InterPro" id="IPR050519">
    <property type="entry name" value="Glycosyltransf_28_UgtP"/>
</dbReference>
<gene>
    <name evidence="8" type="ORF">BE221DRAFT_64002</name>
</gene>
<name>A0A1Y5I4G6_OSTTA</name>
<evidence type="ECO:0000313" key="8">
    <source>
        <dbReference type="EMBL" id="OUS42062.1"/>
    </source>
</evidence>
<feature type="non-terminal residue" evidence="8">
    <location>
        <position position="1"/>
    </location>
</feature>
<dbReference type="AlphaFoldDB" id="A0A1Y5I4G6"/>
<dbReference type="EC" id="2.4.1.46" evidence="2"/>
<comment type="similarity">
    <text evidence="1">Belongs to the glycosyltransferase 28 family.</text>
</comment>
<dbReference type="PANTHER" id="PTHR43025">
    <property type="entry name" value="MONOGALACTOSYLDIACYLGLYCEROL SYNTHASE"/>
    <property type="match status" value="1"/>
</dbReference>
<feature type="domain" description="Glycosyl transferase family 28 C-terminal" evidence="6">
    <location>
        <begin position="226"/>
        <end position="319"/>
    </location>
</feature>
<dbReference type="Pfam" id="PF06925">
    <property type="entry name" value="MGDG_synth"/>
    <property type="match status" value="1"/>
</dbReference>
<dbReference type="EMBL" id="KZ155839">
    <property type="protein sequence ID" value="OUS42062.1"/>
    <property type="molecule type" value="Genomic_DNA"/>
</dbReference>
<evidence type="ECO:0000256" key="5">
    <source>
        <dbReference type="ARBA" id="ARBA00046299"/>
    </source>
</evidence>
<reference evidence="8" key="1">
    <citation type="submission" date="2017-04" db="EMBL/GenBank/DDBJ databases">
        <title>Population genomics of picophytoplankton unveils novel chromosome hypervariability.</title>
        <authorList>
            <consortium name="DOE Joint Genome Institute"/>
            <person name="Blanc-Mathieu R."/>
            <person name="Krasovec M."/>
            <person name="Hebrard M."/>
            <person name="Yau S."/>
            <person name="Desgranges E."/>
            <person name="Martin J."/>
            <person name="Schackwitz W."/>
            <person name="Kuo A."/>
            <person name="Salin G."/>
            <person name="Donnadieu C."/>
            <person name="Desdevises Y."/>
            <person name="Sanchez-Ferandin S."/>
            <person name="Moreau H."/>
            <person name="Rivals E."/>
            <person name="Grigoriev I.V."/>
            <person name="Grimsley N."/>
            <person name="Eyre-Walker A."/>
            <person name="Piganeau G."/>
        </authorList>
    </citation>
    <scope>NUCLEOTIDE SEQUENCE [LARGE SCALE GENOMIC DNA]</scope>
    <source>
        <strain evidence="8">RCC 1115</strain>
    </source>
</reference>
<evidence type="ECO:0000256" key="2">
    <source>
        <dbReference type="ARBA" id="ARBA00012615"/>
    </source>
</evidence>
<evidence type="ECO:0000256" key="4">
    <source>
        <dbReference type="ARBA" id="ARBA00022679"/>
    </source>
</evidence>
<organism evidence="8">
    <name type="scientific">Ostreococcus tauri</name>
    <name type="common">Marine green alga</name>
    <dbReference type="NCBI Taxonomy" id="70448"/>
    <lineage>
        <taxon>Eukaryota</taxon>
        <taxon>Viridiplantae</taxon>
        <taxon>Chlorophyta</taxon>
        <taxon>Mamiellophyceae</taxon>
        <taxon>Mamiellales</taxon>
        <taxon>Bathycoccaceae</taxon>
        <taxon>Ostreococcus</taxon>
    </lineage>
</organism>